<protein>
    <submittedName>
        <fullName evidence="2">Glycosyltransferase</fullName>
        <ecNumber evidence="2">2.4.-.-</ecNumber>
    </submittedName>
</protein>
<feature type="domain" description="Glycosyl transferase family 1" evidence="1">
    <location>
        <begin position="34"/>
        <end position="196"/>
    </location>
</feature>
<proteinExistence type="predicted"/>
<accession>A0ABS9VHW1</accession>
<dbReference type="Proteomes" id="UP001165430">
    <property type="component" value="Unassembled WGS sequence"/>
</dbReference>
<evidence type="ECO:0000313" key="2">
    <source>
        <dbReference type="EMBL" id="MCH7415764.1"/>
    </source>
</evidence>
<dbReference type="EC" id="2.4.-.-" evidence="2"/>
<evidence type="ECO:0000259" key="1">
    <source>
        <dbReference type="Pfam" id="PF00534"/>
    </source>
</evidence>
<dbReference type="SUPFAM" id="SSF53756">
    <property type="entry name" value="UDP-Glycosyltransferase/glycogen phosphorylase"/>
    <property type="match status" value="1"/>
</dbReference>
<dbReference type="PANTHER" id="PTHR12526">
    <property type="entry name" value="GLYCOSYLTRANSFERASE"/>
    <property type="match status" value="1"/>
</dbReference>
<keyword evidence="2" id="KW-0328">Glycosyltransferase</keyword>
<organism evidence="2 3">
    <name type="scientific">Belliella alkalica</name>
    <dbReference type="NCBI Taxonomy" id="1730871"/>
    <lineage>
        <taxon>Bacteria</taxon>
        <taxon>Pseudomonadati</taxon>
        <taxon>Bacteroidota</taxon>
        <taxon>Cytophagia</taxon>
        <taxon>Cytophagales</taxon>
        <taxon>Cyclobacteriaceae</taxon>
        <taxon>Belliella</taxon>
    </lineage>
</organism>
<dbReference type="PANTHER" id="PTHR12526:SF630">
    <property type="entry name" value="GLYCOSYLTRANSFERASE"/>
    <property type="match status" value="1"/>
</dbReference>
<keyword evidence="3" id="KW-1185">Reference proteome</keyword>
<reference evidence="2" key="1">
    <citation type="submission" date="2022-03" db="EMBL/GenBank/DDBJ databases">
        <title>De novo assembled genomes of Belliella spp. (Cyclobacteriaceae) strains.</title>
        <authorList>
            <person name="Szabo A."/>
            <person name="Korponai K."/>
            <person name="Felfoldi T."/>
        </authorList>
    </citation>
    <scope>NUCLEOTIDE SEQUENCE</scope>
    <source>
        <strain evidence="2">DSM 111903</strain>
    </source>
</reference>
<dbReference type="Gene3D" id="3.40.50.2000">
    <property type="entry name" value="Glycogen Phosphorylase B"/>
    <property type="match status" value="1"/>
</dbReference>
<dbReference type="EMBL" id="JAKZGO010000030">
    <property type="protein sequence ID" value="MCH7415764.1"/>
    <property type="molecule type" value="Genomic_DNA"/>
</dbReference>
<dbReference type="GO" id="GO:0016757">
    <property type="term" value="F:glycosyltransferase activity"/>
    <property type="evidence" value="ECO:0007669"/>
    <property type="project" value="UniProtKB-KW"/>
</dbReference>
<name>A0ABS9VHW1_9BACT</name>
<evidence type="ECO:0000313" key="3">
    <source>
        <dbReference type="Proteomes" id="UP001165430"/>
    </source>
</evidence>
<dbReference type="Pfam" id="PF00534">
    <property type="entry name" value="Glycos_transf_1"/>
    <property type="match status" value="1"/>
</dbReference>
<sequence>MNNSQQTNKTEPRIKGIDFKPFIEPELDARYYLQLPPDKVVITMISPLKKDQGHCLFLRMASNLVKKYHNAHFLIAHEEIDFEFQREFSGLIENKNLEGKLDIIKNIKGIPDILKATDIFVYLKEKGDEFPTVILKAMATGLPVVSIKTSLFQKVILHEETGFLIENNDIESAIQKISLLMENPNMSKKMGKLGQERIINHFSN</sequence>
<keyword evidence="2" id="KW-0808">Transferase</keyword>
<dbReference type="InterPro" id="IPR001296">
    <property type="entry name" value="Glyco_trans_1"/>
</dbReference>
<gene>
    <name evidence="2" type="ORF">MM213_19845</name>
</gene>
<comment type="caution">
    <text evidence="2">The sequence shown here is derived from an EMBL/GenBank/DDBJ whole genome shotgun (WGS) entry which is preliminary data.</text>
</comment>
<dbReference type="RefSeq" id="WP_241414631.1">
    <property type="nucleotide sequence ID" value="NZ_JAKZGO010000030.1"/>
</dbReference>